<dbReference type="InterPro" id="IPR003346">
    <property type="entry name" value="Transposase_20"/>
</dbReference>
<organism evidence="3 4">
    <name type="scientific">Prevotella bivia DNF00320</name>
    <dbReference type="NCBI Taxonomy" id="1401068"/>
    <lineage>
        <taxon>Bacteria</taxon>
        <taxon>Pseudomonadati</taxon>
        <taxon>Bacteroidota</taxon>
        <taxon>Bacteroidia</taxon>
        <taxon>Bacteroidales</taxon>
        <taxon>Prevotellaceae</taxon>
        <taxon>Prevotella</taxon>
    </lineage>
</organism>
<evidence type="ECO:0000259" key="2">
    <source>
        <dbReference type="Pfam" id="PF02371"/>
    </source>
</evidence>
<gene>
    <name evidence="3" type="ORF">HMPREF0647_11540</name>
</gene>
<dbReference type="NCBIfam" id="NF033542">
    <property type="entry name" value="transpos_IS110"/>
    <property type="match status" value="1"/>
</dbReference>
<dbReference type="InterPro" id="IPR002525">
    <property type="entry name" value="Transp_IS110-like_N"/>
</dbReference>
<dbReference type="Proteomes" id="UP000029525">
    <property type="component" value="Unassembled WGS sequence"/>
</dbReference>
<feature type="domain" description="Transposase IS110-like N-terminal" evidence="1">
    <location>
        <begin position="17"/>
        <end position="171"/>
    </location>
</feature>
<name>A0A096C5N0_9BACT</name>
<dbReference type="Pfam" id="PF02371">
    <property type="entry name" value="Transposase_20"/>
    <property type="match status" value="1"/>
</dbReference>
<dbReference type="GO" id="GO:0006313">
    <property type="term" value="P:DNA transposition"/>
    <property type="evidence" value="ECO:0007669"/>
    <property type="project" value="InterPro"/>
</dbReference>
<dbReference type="InterPro" id="IPR047650">
    <property type="entry name" value="Transpos_IS110"/>
</dbReference>
<evidence type="ECO:0000313" key="3">
    <source>
        <dbReference type="EMBL" id="KGF40574.1"/>
    </source>
</evidence>
<sequence>MRPKLLMENDYILRQCVGIDVSKETLVVTMCMFSFAEEAHNSDVKTFKNNKTGFNQLVKWSRKEAYTDKPLRYVMEATGVYHEELANHLVKIGCTVIIMMPNKAREFAIWEGMISKNDTIDSRVLALVGCVKRSMRPWQPSKEIYHELRAMTRFAQDTKKLRLALKNHLEALEHSHQAEKSVVKHYEAMVSYLDKRLKMNLKNMKEKVASDEALNKKVENIITAPSLGFTSVITVIAETNGFALIQNRKQLTSYAGFDVKDNQSGNVEGTSRISKKGNSRIRAILYMPAVQAQLRSKHLKEAYDRIVQKHPDKKMIAVTAMERRLLLLIYALWKSDKPYDEDHKKKK</sequence>
<proteinExistence type="predicted"/>
<dbReference type="AlphaFoldDB" id="A0A096C5N0"/>
<dbReference type="OrthoDB" id="964423at2"/>
<protein>
    <submittedName>
        <fullName evidence="3">Transposase</fullName>
    </submittedName>
</protein>
<feature type="domain" description="Transposase IS116/IS110/IS902 C-terminal" evidence="2">
    <location>
        <begin position="220"/>
        <end position="303"/>
    </location>
</feature>
<dbReference type="PANTHER" id="PTHR33055">
    <property type="entry name" value="TRANSPOSASE FOR INSERTION SEQUENCE ELEMENT IS1111A"/>
    <property type="match status" value="1"/>
</dbReference>
<dbReference type="GO" id="GO:0004803">
    <property type="term" value="F:transposase activity"/>
    <property type="evidence" value="ECO:0007669"/>
    <property type="project" value="InterPro"/>
</dbReference>
<dbReference type="GO" id="GO:0003677">
    <property type="term" value="F:DNA binding"/>
    <property type="evidence" value="ECO:0007669"/>
    <property type="project" value="InterPro"/>
</dbReference>
<dbReference type="EMBL" id="JRNQ01000146">
    <property type="protein sequence ID" value="KGF40574.1"/>
    <property type="molecule type" value="Genomic_DNA"/>
</dbReference>
<accession>A0A096C5N0</accession>
<dbReference type="PANTHER" id="PTHR33055:SF13">
    <property type="entry name" value="TRANSPOSASE"/>
    <property type="match status" value="1"/>
</dbReference>
<evidence type="ECO:0000259" key="1">
    <source>
        <dbReference type="Pfam" id="PF01548"/>
    </source>
</evidence>
<reference evidence="3 4" key="1">
    <citation type="submission" date="2014-07" db="EMBL/GenBank/DDBJ databases">
        <authorList>
            <person name="McCorrison J."/>
            <person name="Sanka R."/>
            <person name="Torralba M."/>
            <person name="Gillis M."/>
            <person name="Haft D.H."/>
            <person name="Methe B."/>
            <person name="Sutton G."/>
            <person name="Nelson K.E."/>
        </authorList>
    </citation>
    <scope>NUCLEOTIDE SEQUENCE [LARGE SCALE GENOMIC DNA]</scope>
    <source>
        <strain evidence="3 4">DNF00320</strain>
    </source>
</reference>
<evidence type="ECO:0000313" key="4">
    <source>
        <dbReference type="Proteomes" id="UP000029525"/>
    </source>
</evidence>
<dbReference type="Pfam" id="PF01548">
    <property type="entry name" value="DEDD_Tnp_IS110"/>
    <property type="match status" value="1"/>
</dbReference>
<comment type="caution">
    <text evidence="3">The sequence shown here is derived from an EMBL/GenBank/DDBJ whole genome shotgun (WGS) entry which is preliminary data.</text>
</comment>